<proteinExistence type="predicted"/>
<sequence length="210" mass="24454">MRFIDKVQAISVVKKWSIQIGREYRVVKSKSDQWTGKRHHYSDSNYCSWYIHIKKKATHSRWEITRFVKEYTCLVQVQKNKHQNMSSKFISMSISHLVANDPEIPVSNVIQEVQAMQDSNPGNVYVFLHHRTSSPPNYVFKFLFWYFSPCIDGFQYCRPVIFVDGTHLRASYKGLLLIASAWMPIIICSHLLLQLLIRSLLKVGIGSSNI</sequence>
<evidence type="ECO:0000313" key="2">
    <source>
        <dbReference type="Proteomes" id="UP001060085"/>
    </source>
</evidence>
<evidence type="ECO:0000313" key="1">
    <source>
        <dbReference type="EMBL" id="KAI5662644.1"/>
    </source>
</evidence>
<comment type="caution">
    <text evidence="1">The sequence shown here is derived from an EMBL/GenBank/DDBJ whole genome shotgun (WGS) entry which is preliminary data.</text>
</comment>
<protein>
    <submittedName>
        <fullName evidence="1">Uncharacterized protein</fullName>
    </submittedName>
</protein>
<name>A0ACC0APZ1_CATRO</name>
<dbReference type="Proteomes" id="UP001060085">
    <property type="component" value="Linkage Group LG05"/>
</dbReference>
<reference evidence="2" key="1">
    <citation type="journal article" date="2023" name="Nat. Plants">
        <title>Single-cell RNA sequencing provides a high-resolution roadmap for understanding the multicellular compartmentation of specialized metabolism.</title>
        <authorList>
            <person name="Sun S."/>
            <person name="Shen X."/>
            <person name="Li Y."/>
            <person name="Li Y."/>
            <person name="Wang S."/>
            <person name="Li R."/>
            <person name="Zhang H."/>
            <person name="Shen G."/>
            <person name="Guo B."/>
            <person name="Wei J."/>
            <person name="Xu J."/>
            <person name="St-Pierre B."/>
            <person name="Chen S."/>
            <person name="Sun C."/>
        </authorList>
    </citation>
    <scope>NUCLEOTIDE SEQUENCE [LARGE SCALE GENOMIC DNA]</scope>
</reference>
<organism evidence="1 2">
    <name type="scientific">Catharanthus roseus</name>
    <name type="common">Madagascar periwinkle</name>
    <name type="synonym">Vinca rosea</name>
    <dbReference type="NCBI Taxonomy" id="4058"/>
    <lineage>
        <taxon>Eukaryota</taxon>
        <taxon>Viridiplantae</taxon>
        <taxon>Streptophyta</taxon>
        <taxon>Embryophyta</taxon>
        <taxon>Tracheophyta</taxon>
        <taxon>Spermatophyta</taxon>
        <taxon>Magnoliopsida</taxon>
        <taxon>eudicotyledons</taxon>
        <taxon>Gunneridae</taxon>
        <taxon>Pentapetalae</taxon>
        <taxon>asterids</taxon>
        <taxon>lamiids</taxon>
        <taxon>Gentianales</taxon>
        <taxon>Apocynaceae</taxon>
        <taxon>Rauvolfioideae</taxon>
        <taxon>Vinceae</taxon>
        <taxon>Catharanthinae</taxon>
        <taxon>Catharanthus</taxon>
    </lineage>
</organism>
<accession>A0ACC0APZ1</accession>
<gene>
    <name evidence="1" type="ORF">M9H77_21967</name>
</gene>
<dbReference type="EMBL" id="CM044705">
    <property type="protein sequence ID" value="KAI5662644.1"/>
    <property type="molecule type" value="Genomic_DNA"/>
</dbReference>
<keyword evidence="2" id="KW-1185">Reference proteome</keyword>